<evidence type="ECO:0000313" key="3">
    <source>
        <dbReference type="Proteomes" id="UP000675781"/>
    </source>
</evidence>
<accession>A0A941ER82</accession>
<organism evidence="2 3">
    <name type="scientific">Actinospica durhamensis</name>
    <dbReference type="NCBI Taxonomy" id="1508375"/>
    <lineage>
        <taxon>Bacteria</taxon>
        <taxon>Bacillati</taxon>
        <taxon>Actinomycetota</taxon>
        <taxon>Actinomycetes</taxon>
        <taxon>Catenulisporales</taxon>
        <taxon>Actinospicaceae</taxon>
        <taxon>Actinospica</taxon>
    </lineage>
</organism>
<dbReference type="Proteomes" id="UP000675781">
    <property type="component" value="Unassembled WGS sequence"/>
</dbReference>
<dbReference type="RefSeq" id="WP_212530180.1">
    <property type="nucleotide sequence ID" value="NZ_JAGSOG010000105.1"/>
</dbReference>
<keyword evidence="3" id="KW-1185">Reference proteome</keyword>
<keyword evidence="1" id="KW-0812">Transmembrane</keyword>
<keyword evidence="1" id="KW-0472">Membrane</keyword>
<proteinExistence type="predicted"/>
<name>A0A941ER82_9ACTN</name>
<sequence>MNEQNEGARFATEIEQVVRATLDRQAASVPLQDPPVSLLLERGRKRRRRRDALSVTGALAMVFAGVVGVHAAIASPGGPAAAKQVIVAASGRPSVGASASAVGGYQAQVPTNWKPGAKLPLGTYSSVPSWAQVRDAATELGGDKDKDHHVQPEVGTGASVCLTLGSTPLVWPKGFYAEGTPLVVFDPKGRPVYVVDQGFTGVDGPAKLGFGDGLRLLPGLDLSHCGAEATSELEPYAIAMIFADTPRQ</sequence>
<comment type="caution">
    <text evidence="2">The sequence shown here is derived from an EMBL/GenBank/DDBJ whole genome shotgun (WGS) entry which is preliminary data.</text>
</comment>
<evidence type="ECO:0000313" key="2">
    <source>
        <dbReference type="EMBL" id="MBR7835688.1"/>
    </source>
</evidence>
<dbReference type="EMBL" id="JAGSOG010000105">
    <property type="protein sequence ID" value="MBR7835688.1"/>
    <property type="molecule type" value="Genomic_DNA"/>
</dbReference>
<protein>
    <submittedName>
        <fullName evidence="2">Uncharacterized protein</fullName>
    </submittedName>
</protein>
<keyword evidence="1" id="KW-1133">Transmembrane helix</keyword>
<dbReference type="AlphaFoldDB" id="A0A941ER82"/>
<reference evidence="2" key="1">
    <citation type="submission" date="2021-04" db="EMBL/GenBank/DDBJ databases">
        <title>Genome based classification of Actinospica acidithermotolerans sp. nov., an actinobacterium isolated from an Indonesian hot spring.</title>
        <authorList>
            <person name="Kusuma A.B."/>
            <person name="Putra K.E."/>
            <person name="Nafisah S."/>
            <person name="Loh J."/>
            <person name="Nouioui I."/>
            <person name="Goodfellow M."/>
        </authorList>
    </citation>
    <scope>NUCLEOTIDE SEQUENCE</scope>
    <source>
        <strain evidence="2">CSCA 57</strain>
    </source>
</reference>
<gene>
    <name evidence="2" type="ORF">KDL01_20600</name>
</gene>
<evidence type="ECO:0000256" key="1">
    <source>
        <dbReference type="SAM" id="Phobius"/>
    </source>
</evidence>
<feature type="transmembrane region" description="Helical" evidence="1">
    <location>
        <begin position="52"/>
        <end position="73"/>
    </location>
</feature>